<evidence type="ECO:0000313" key="3">
    <source>
        <dbReference type="EMBL" id="TVU27024.1"/>
    </source>
</evidence>
<sequence length="519" mass="58219">MPTLPSPPSPAPSSRPPPPPPPPPAPGTRVGGMAPTRLADGGGELHGREADRIEEEEDCFVPVDKYLKDDTLHEEWESTEEMQLWSMAGARVISQGINIGDVKKLQDVGIFTCNGLIVHSKKSLKEIMDLSEAKVEKIYQAAKYLLSIAPITTRSQVAASFASTVAEAVPRPLPTAILENLEPFAQLVRLIGQDFYSDVGITKGEIKVGCDDNCGIVVVVLTNLTRYGWINEKEFAKMLRIKEKVMFPLLQFLEKEMFLKRQNMKKAQVNVDATLATYASHNCQNFEEKKNDTMNMLPGPYCCLDYSQICDVTRYRLYRMKEAVKDKLECGDTLQDNIEEYICRICKKSYSAFDAMHLINKGGDTFCCKICNGELVARIDLDGSRKERRKKFEDMAERMHEQLKPLQIQLDRLKDLPIPEFGTLEEWRQNDHISTPFLTQTTVELSNPFAEEDGAQSSSNFQGSKVLPTWIIRKGMALEKAEKGKQGSNNDETDRQVGVKSKRGDGDSGDDGASIRRRI</sequence>
<dbReference type="SMART" id="SM00531">
    <property type="entry name" value="TFIIE"/>
    <property type="match status" value="1"/>
</dbReference>
<dbReference type="InterPro" id="IPR010995">
    <property type="entry name" value="DNA_repair_Rad51/TF_NusA_a-hlx"/>
</dbReference>
<evidence type="ECO:0000256" key="1">
    <source>
        <dbReference type="SAM" id="MobiDB-lite"/>
    </source>
</evidence>
<dbReference type="SUPFAM" id="SSF47794">
    <property type="entry name" value="Rad51 N-terminal domain-like"/>
    <property type="match status" value="1"/>
</dbReference>
<dbReference type="AlphaFoldDB" id="A0A5J9UUE3"/>
<dbReference type="InterPro" id="IPR002853">
    <property type="entry name" value="TFIIE_asu"/>
</dbReference>
<dbReference type="GO" id="GO:0006367">
    <property type="term" value="P:transcription initiation at RNA polymerase II promoter"/>
    <property type="evidence" value="ECO:0007669"/>
    <property type="project" value="InterPro"/>
</dbReference>
<reference evidence="3 4" key="1">
    <citation type="journal article" date="2019" name="Sci. Rep.">
        <title>A high-quality genome of Eragrostis curvula grass provides insights into Poaceae evolution and supports new strategies to enhance forage quality.</title>
        <authorList>
            <person name="Carballo J."/>
            <person name="Santos B.A.C.M."/>
            <person name="Zappacosta D."/>
            <person name="Garbus I."/>
            <person name="Selva J.P."/>
            <person name="Gallo C.A."/>
            <person name="Diaz A."/>
            <person name="Albertini E."/>
            <person name="Caccamo M."/>
            <person name="Echenique V."/>
        </authorList>
    </citation>
    <scope>NUCLEOTIDE SEQUENCE [LARGE SCALE GENOMIC DNA]</scope>
    <source>
        <strain evidence="4">cv. Victoria</strain>
        <tissue evidence="3">Leaf</tissue>
    </source>
</reference>
<dbReference type="OrthoDB" id="361102at2759"/>
<dbReference type="Gramene" id="TVU27024">
    <property type="protein sequence ID" value="TVU27024"/>
    <property type="gene ID" value="EJB05_29602"/>
</dbReference>
<dbReference type="SUPFAM" id="SSF57783">
    <property type="entry name" value="Zinc beta-ribbon"/>
    <property type="match status" value="1"/>
</dbReference>
<dbReference type="PANTHER" id="PTHR13097:SF7">
    <property type="entry name" value="GENERAL TRANSCRIPTION FACTOR IIE SUBUNIT 1"/>
    <property type="match status" value="1"/>
</dbReference>
<organism evidence="3 4">
    <name type="scientific">Eragrostis curvula</name>
    <name type="common">weeping love grass</name>
    <dbReference type="NCBI Taxonomy" id="38414"/>
    <lineage>
        <taxon>Eukaryota</taxon>
        <taxon>Viridiplantae</taxon>
        <taxon>Streptophyta</taxon>
        <taxon>Embryophyta</taxon>
        <taxon>Tracheophyta</taxon>
        <taxon>Spermatophyta</taxon>
        <taxon>Magnoliopsida</taxon>
        <taxon>Liliopsida</taxon>
        <taxon>Poales</taxon>
        <taxon>Poaceae</taxon>
        <taxon>PACMAD clade</taxon>
        <taxon>Chloridoideae</taxon>
        <taxon>Eragrostideae</taxon>
        <taxon>Eragrostidinae</taxon>
        <taxon>Eragrostis</taxon>
    </lineage>
</organism>
<gene>
    <name evidence="3" type="ORF">EJB05_29602</name>
</gene>
<keyword evidence="4" id="KW-1185">Reference proteome</keyword>
<dbReference type="PANTHER" id="PTHR13097">
    <property type="entry name" value="TRANSCRIPTION INITIATION FACTOR IIE, ALPHA SUBUNIT"/>
    <property type="match status" value="1"/>
</dbReference>
<dbReference type="Gene3D" id="3.30.40.10">
    <property type="entry name" value="Zinc/RING finger domain, C3HC4 (zinc finger)"/>
    <property type="match status" value="1"/>
</dbReference>
<dbReference type="GO" id="GO:0000166">
    <property type="term" value="F:nucleotide binding"/>
    <property type="evidence" value="ECO:0007669"/>
    <property type="project" value="InterPro"/>
</dbReference>
<dbReference type="GO" id="GO:0005673">
    <property type="term" value="C:transcription factor TFIIE complex"/>
    <property type="evidence" value="ECO:0007669"/>
    <property type="project" value="TreeGrafter"/>
</dbReference>
<feature type="compositionally biased region" description="Basic and acidic residues" evidence="1">
    <location>
        <begin position="492"/>
        <end position="506"/>
    </location>
</feature>
<feature type="region of interest" description="Disordered" evidence="1">
    <location>
        <begin position="478"/>
        <end position="519"/>
    </location>
</feature>
<accession>A0A5J9UUE3</accession>
<feature type="non-terminal residue" evidence="3">
    <location>
        <position position="1"/>
    </location>
</feature>
<comment type="caution">
    <text evidence="3">The sequence shown here is derived from an EMBL/GenBank/DDBJ whole genome shotgun (WGS) entry which is preliminary data.</text>
</comment>
<dbReference type="EMBL" id="RWGY01000013">
    <property type="protein sequence ID" value="TVU27024.1"/>
    <property type="molecule type" value="Genomic_DNA"/>
</dbReference>
<evidence type="ECO:0000259" key="2">
    <source>
        <dbReference type="SMART" id="SM00531"/>
    </source>
</evidence>
<feature type="region of interest" description="Disordered" evidence="1">
    <location>
        <begin position="1"/>
        <end position="46"/>
    </location>
</feature>
<dbReference type="Gene3D" id="1.10.150.20">
    <property type="entry name" value="5' to 3' exonuclease, C-terminal subdomain"/>
    <property type="match status" value="1"/>
</dbReference>
<dbReference type="InterPro" id="IPR039997">
    <property type="entry name" value="TFE"/>
</dbReference>
<feature type="compositionally biased region" description="Pro residues" evidence="1">
    <location>
        <begin position="1"/>
        <end position="26"/>
    </location>
</feature>
<feature type="domain" description="Transcription initiation factor IIE subunit alpha N-terminal" evidence="2">
    <location>
        <begin position="215"/>
        <end position="389"/>
    </location>
</feature>
<protein>
    <recommendedName>
        <fullName evidence="2">Transcription initiation factor IIE subunit alpha N-terminal domain-containing protein</fullName>
    </recommendedName>
</protein>
<name>A0A5J9UUE3_9POAL</name>
<dbReference type="Proteomes" id="UP000324897">
    <property type="component" value="Chromosome 2"/>
</dbReference>
<evidence type="ECO:0000313" key="4">
    <source>
        <dbReference type="Proteomes" id="UP000324897"/>
    </source>
</evidence>
<dbReference type="InterPro" id="IPR013083">
    <property type="entry name" value="Znf_RING/FYVE/PHD"/>
</dbReference>
<proteinExistence type="predicted"/>